<organism evidence="2 3">
    <name type="scientific">Vanilla planifolia</name>
    <name type="common">Vanilla</name>
    <dbReference type="NCBI Taxonomy" id="51239"/>
    <lineage>
        <taxon>Eukaryota</taxon>
        <taxon>Viridiplantae</taxon>
        <taxon>Streptophyta</taxon>
        <taxon>Embryophyta</taxon>
        <taxon>Tracheophyta</taxon>
        <taxon>Spermatophyta</taxon>
        <taxon>Magnoliopsida</taxon>
        <taxon>Liliopsida</taxon>
        <taxon>Asparagales</taxon>
        <taxon>Orchidaceae</taxon>
        <taxon>Vanilloideae</taxon>
        <taxon>Vanilleae</taxon>
        <taxon>Vanilla</taxon>
    </lineage>
</organism>
<dbReference type="Proteomes" id="UP000639772">
    <property type="component" value="Chromosome 11"/>
</dbReference>
<sequence length="232" mass="26277">MRKKRNIHLEVTAVGINTEWGLLMASISEDNGGETPLQVFSDPFLIEFVLMYMLVGLSVAAFVLWSCGQFGIFDRKMMADKALVRGYLLVKPWDQLQQFVVTNWNSNPESAEIVLTSCTRWLDSNGQTGHDPKTGNDGVMLAFPIRNTHQSVWSLGIIFKQPRPLLWREYFAQKRKPVEPTIIEGKFSCVLEKAREDIAEKYLHWKRSVVVAVTGDGTNDAPALRAFNQCRA</sequence>
<evidence type="ECO:0000313" key="3">
    <source>
        <dbReference type="Proteomes" id="UP000639772"/>
    </source>
</evidence>
<evidence type="ECO:0000256" key="1">
    <source>
        <dbReference type="SAM" id="Phobius"/>
    </source>
</evidence>
<gene>
    <name evidence="2" type="ORF">HPP92_021640</name>
</gene>
<comment type="caution">
    <text evidence="2">The sequence shown here is derived from an EMBL/GenBank/DDBJ whole genome shotgun (WGS) entry which is preliminary data.</text>
</comment>
<feature type="transmembrane region" description="Helical" evidence="1">
    <location>
        <begin position="7"/>
        <end position="28"/>
    </location>
</feature>
<protein>
    <submittedName>
        <fullName evidence="2">Uncharacterized protein</fullName>
    </submittedName>
</protein>
<keyword evidence="1" id="KW-1133">Transmembrane helix</keyword>
<dbReference type="EMBL" id="JADCNM010000011">
    <property type="protein sequence ID" value="KAG0463164.1"/>
    <property type="molecule type" value="Genomic_DNA"/>
</dbReference>
<dbReference type="Gene3D" id="1.20.1110.10">
    <property type="entry name" value="Calcium-transporting ATPase, transmembrane domain"/>
    <property type="match status" value="1"/>
</dbReference>
<evidence type="ECO:0000313" key="2">
    <source>
        <dbReference type="EMBL" id="KAG0463164.1"/>
    </source>
</evidence>
<keyword evidence="1" id="KW-0472">Membrane</keyword>
<proteinExistence type="predicted"/>
<keyword evidence="1" id="KW-0812">Transmembrane</keyword>
<reference evidence="2 3" key="1">
    <citation type="journal article" date="2020" name="Nat. Food">
        <title>A phased Vanilla planifolia genome enables genetic improvement of flavour and production.</title>
        <authorList>
            <person name="Hasing T."/>
            <person name="Tang H."/>
            <person name="Brym M."/>
            <person name="Khazi F."/>
            <person name="Huang T."/>
            <person name="Chambers A.H."/>
        </authorList>
    </citation>
    <scope>NUCLEOTIDE SEQUENCE [LARGE SCALE GENOMIC DNA]</scope>
    <source>
        <tissue evidence="2">Leaf</tissue>
    </source>
</reference>
<dbReference type="AlphaFoldDB" id="A0A835UHD5"/>
<name>A0A835UHD5_VANPL</name>
<dbReference type="OrthoDB" id="1933201at2759"/>
<accession>A0A835UHD5</accession>
<feature type="transmembrane region" description="Helical" evidence="1">
    <location>
        <begin position="48"/>
        <end position="68"/>
    </location>
</feature>